<dbReference type="Pfam" id="PF00535">
    <property type="entry name" value="Glycos_transf_2"/>
    <property type="match status" value="1"/>
</dbReference>
<gene>
    <name evidence="2" type="ORF">AUL39_06195</name>
</gene>
<dbReference type="PANTHER" id="PTHR22916:SF3">
    <property type="entry name" value="UDP-GLCNAC:BETAGAL BETA-1,3-N-ACETYLGLUCOSAMINYLTRANSFERASE-LIKE PROTEIN 1"/>
    <property type="match status" value="1"/>
</dbReference>
<name>A0A100YVP6_TRASO</name>
<dbReference type="STRING" id="1299998.AUL39_06195"/>
<accession>A0A100YVP6</accession>
<comment type="caution">
    <text evidence="2">The sequence shown here is derived from an EMBL/GenBank/DDBJ whole genome shotgun (WGS) entry which is preliminary data.</text>
</comment>
<dbReference type="EMBL" id="LOJF01000009">
    <property type="protein sequence ID" value="KUH58566.1"/>
    <property type="molecule type" value="Genomic_DNA"/>
</dbReference>
<dbReference type="InterPro" id="IPR029044">
    <property type="entry name" value="Nucleotide-diphossugar_trans"/>
</dbReference>
<dbReference type="CDD" id="cd00761">
    <property type="entry name" value="Glyco_tranf_GTA_type"/>
    <property type="match status" value="1"/>
</dbReference>
<dbReference type="PANTHER" id="PTHR22916">
    <property type="entry name" value="GLYCOSYLTRANSFERASE"/>
    <property type="match status" value="1"/>
</dbReference>
<proteinExistence type="predicted"/>
<evidence type="ECO:0000313" key="3">
    <source>
        <dbReference type="Proteomes" id="UP000054078"/>
    </source>
</evidence>
<dbReference type="Gene3D" id="3.90.550.10">
    <property type="entry name" value="Spore Coat Polysaccharide Biosynthesis Protein SpsA, Chain A"/>
    <property type="match status" value="1"/>
</dbReference>
<dbReference type="Proteomes" id="UP000054078">
    <property type="component" value="Unassembled WGS sequence"/>
</dbReference>
<sequence length="295" mass="33155">MKTVCVFTPTYNRAYILPALYESLVSQTSQDFTWLIVDDGSTDDTASLVASWKREGKVDITYVKKENGGKPRAINTGVELCESPLFFCVDSDDHLVPGAVARIVEDYAAIREDNRIAGIVALRGTDEHTPMVTWIPKGLTEVKYWDLFEKYHFAGDTSLIHKTEVLRKYPYDVAPGEKFIAETSVYYRLDEHYLMRTDNTILTICHYLPDGLTQNFAKNARENPIGYRKHKLYCAQRSQTLVGKFRETTLYLVGCRMSGERGGLSKAPSKVIGVLCELPASIAYHTIFGGKKANG</sequence>
<evidence type="ECO:0000259" key="1">
    <source>
        <dbReference type="Pfam" id="PF00535"/>
    </source>
</evidence>
<reference evidence="2 3" key="1">
    <citation type="submission" date="2015-12" db="EMBL/GenBank/DDBJ databases">
        <title>Draft Genome Sequence of Olsenella scatoligenes SK9K4T; a Producer of 3-Methylindole- (skatole) and 4-Methylphenol- (p-cresol) Isolated from Pig Feces.</title>
        <authorList>
            <person name="Li X."/>
            <person name="Borg B."/>
            <person name="Canibe N."/>
        </authorList>
    </citation>
    <scope>NUCLEOTIDE SEQUENCE [LARGE SCALE GENOMIC DNA]</scope>
    <source>
        <strain evidence="2 3">SK9K4</strain>
    </source>
</reference>
<keyword evidence="3" id="KW-1185">Reference proteome</keyword>
<dbReference type="SUPFAM" id="SSF53448">
    <property type="entry name" value="Nucleotide-diphospho-sugar transferases"/>
    <property type="match status" value="1"/>
</dbReference>
<dbReference type="GO" id="GO:0016758">
    <property type="term" value="F:hexosyltransferase activity"/>
    <property type="evidence" value="ECO:0007669"/>
    <property type="project" value="UniProtKB-ARBA"/>
</dbReference>
<evidence type="ECO:0000313" key="2">
    <source>
        <dbReference type="EMBL" id="KUH58566.1"/>
    </source>
</evidence>
<protein>
    <submittedName>
        <fullName evidence="2">Glycosyltransferase</fullName>
    </submittedName>
</protein>
<dbReference type="AlphaFoldDB" id="A0A100YVP6"/>
<organism evidence="2 3">
    <name type="scientific">Tractidigestivibacter scatoligenes</name>
    <name type="common">Olsenella scatoligenes</name>
    <dbReference type="NCBI Taxonomy" id="1299998"/>
    <lineage>
        <taxon>Bacteria</taxon>
        <taxon>Bacillati</taxon>
        <taxon>Actinomycetota</taxon>
        <taxon>Coriobacteriia</taxon>
        <taxon>Coriobacteriales</taxon>
        <taxon>Atopobiaceae</taxon>
        <taxon>Tractidigestivibacter</taxon>
    </lineage>
</organism>
<dbReference type="InterPro" id="IPR001173">
    <property type="entry name" value="Glyco_trans_2-like"/>
</dbReference>
<feature type="domain" description="Glycosyltransferase 2-like" evidence="1">
    <location>
        <begin position="5"/>
        <end position="159"/>
    </location>
</feature>
<dbReference type="OrthoDB" id="3192791at2"/>
<keyword evidence="2" id="KW-0808">Transferase</keyword>